<feature type="compositionally biased region" description="Low complexity" evidence="1">
    <location>
        <begin position="344"/>
        <end position="362"/>
    </location>
</feature>
<dbReference type="Proteomes" id="UP000198372">
    <property type="component" value="Unassembled WGS sequence"/>
</dbReference>
<sequence>MNNNCNNNNASPTGIAPPRPPDPPGLSATPTKSYSAAVGVRSPAKPSNATVTTSAAVTSHPLMHDIANCVIVKTPPSTSVEQVLLALDKHYPSLAGAVPCVIKGQRALRFPKDANLDTLAANGLTAGKTLCQVEKLFAPSKNGVIQCTLTGFFSDAEDVRLFDEEIAAFGKVLARRTQYIGKTKHISGVYDFVLALKDADNLPPASLSIERDGVTERIPLRITGGMRHCVFCRSTSHVRKDCTVAPACKTCTKTTHATQRCPDRHVSSPQAPSGSRAPTAPAAAAAGPKPASATSASDRTTKKRRMEHTPAAQPESSSNEPFTLSFNFTPQVAPQLAPNQGTASSLVEKSSESPSPETTSPSPSVPPPTPNTIMTRSKSIVAPAAADETPLAALQATEPTSKPSSPKPMPSAAPNAHPDDADADDDAEEEAEDQGAPLKDTDSINEDRKRASLFSNLRSHNADVFLLSETGRPPPERVAQWTQECRDLKLSALFTPFNNTAILWKSDSLVVTIDPESPPNNLRASFSFPERVSDATFCVGDSKVRVVSIYAPSSDKPDKKRFLSHLSTALRRVMRDDPSPPALLVGGDWNCVESQLLDSENQNGTNYGGQEMRDLVTANNLSDVYRLHHPKGRHTTNRSAPGTCRRLDRIYVWPDWVDLFHDHKIWAPVLKSTHSMVVARFQVPGAIDIGPGKFKLGLHVIEGDATCEYLSSTVQTLYTEALLQTPDDPKAAWTTTMHRLLPQLQALARTLARFQHGGSEQERADHSRYGAAPRSRIDPSLAGPSSIFIRLRKVWASDLIPSLTLNDVVLSAPDSMLGPASDYFERVYQDCLIDDAALEEIIDGLASTRLCPADSHKLERAYPLEEMTKPQESRKSNSSPGPDGLPVEFEFYRATWTVTGPILRDVINSIPTEGLSADSASEPSPRNIAHVHLIHKSGERDQLVNKHPISLITPMNASSRKLTISAWARTLRRSMPHGSRIPGSPSVSGLLAVMDFEKAYDRLSYTYLDAVLRAIGLGPKARQWYRATYSNQQGDPLAPSLFVLAVEGFACQIRARVKGLESAGLQTIRELFFADDACCALHDLSDLEHLDRAIRPYERASASKLSTTKSFLYPLGSFRDHPVAPRLGTWRLSASHFRYLGIQVGVDIAEDVGWEEVKSSTIARIRSIPMYDLPYAAKCSIVNIYCYTKILYYNRFLPAPKSVVKEIEDAATLAIHGRASDGTQRRPRVSRSRLYTPLDHGGFGLIDLPRRLAIDHAKWHRRPWIWIWWAYFCHPPPKWDHAVRKTRELLPQRWVRYFEAWASVTTLNPPELIKNQNLERWANHVLFFPAGLGIQLSVNPTLFRGPDSEVMTPSSFVNASKRYHAFVYPPIVPEGHQKIFSLPEQRWNSWWKALRKVRRVHSDAEDTAHLLSLGSLHPGAQLASPVHAQLNNRSTFCVMCLSEATESLAYLAVGCPVARRLWGALSPAPHPTFLDFVCPVVSRSERRLVELRILFFHSIWKLSRRRRFSSDPLEPITETAFEDLRASI</sequence>
<feature type="compositionally biased region" description="Pro residues" evidence="1">
    <location>
        <begin position="15"/>
        <end position="24"/>
    </location>
</feature>
<feature type="region of interest" description="Disordered" evidence="1">
    <location>
        <begin position="861"/>
        <end position="883"/>
    </location>
</feature>
<feature type="domain" description="Reverse transcriptase" evidence="2">
    <location>
        <begin position="991"/>
        <end position="1144"/>
    </location>
</feature>
<accession>A0A238FLW9</accession>
<feature type="compositionally biased region" description="Basic and acidic residues" evidence="1">
    <location>
        <begin position="861"/>
        <end position="875"/>
    </location>
</feature>
<reference evidence="5" key="1">
    <citation type="submission" date="2016-09" db="EMBL/GenBank/DDBJ databases">
        <authorList>
            <person name="Jeantristanb JTB J.-T."/>
            <person name="Ricardo R."/>
        </authorList>
    </citation>
    <scope>NUCLEOTIDE SEQUENCE [LARGE SCALE GENOMIC DNA]</scope>
</reference>
<evidence type="ECO:0000259" key="2">
    <source>
        <dbReference type="Pfam" id="PF00078"/>
    </source>
</evidence>
<keyword evidence="5" id="KW-1185">Reference proteome</keyword>
<feature type="domain" description="Endonuclease/exonuclease/phosphatase" evidence="3">
    <location>
        <begin position="447"/>
        <end position="658"/>
    </location>
</feature>
<dbReference type="InterPro" id="IPR005135">
    <property type="entry name" value="Endo/exonuclease/phosphatase"/>
</dbReference>
<dbReference type="Gene3D" id="3.60.10.10">
    <property type="entry name" value="Endonuclease/exonuclease/phosphatase"/>
    <property type="match status" value="1"/>
</dbReference>
<dbReference type="CDD" id="cd09076">
    <property type="entry name" value="L1-EN"/>
    <property type="match status" value="1"/>
</dbReference>
<dbReference type="OrthoDB" id="4096848at2759"/>
<feature type="compositionally biased region" description="Basic and acidic residues" evidence="1">
    <location>
        <begin position="759"/>
        <end position="768"/>
    </location>
</feature>
<feature type="compositionally biased region" description="Low complexity" evidence="1">
    <location>
        <begin position="271"/>
        <end position="297"/>
    </location>
</feature>
<dbReference type="EMBL" id="FMSP01000019">
    <property type="protein sequence ID" value="SCV73769.1"/>
    <property type="molecule type" value="Genomic_DNA"/>
</dbReference>
<dbReference type="PANTHER" id="PTHR48125:SF10">
    <property type="entry name" value="OS12G0136300 PROTEIN"/>
    <property type="match status" value="1"/>
</dbReference>
<feature type="region of interest" description="Disordered" evidence="1">
    <location>
        <begin position="756"/>
        <end position="775"/>
    </location>
</feature>
<feature type="region of interest" description="Disordered" evidence="1">
    <location>
        <begin position="253"/>
        <end position="374"/>
    </location>
</feature>
<feature type="region of interest" description="Disordered" evidence="1">
    <location>
        <begin position="395"/>
        <end position="446"/>
    </location>
</feature>
<evidence type="ECO:0000256" key="1">
    <source>
        <dbReference type="SAM" id="MobiDB-lite"/>
    </source>
</evidence>
<dbReference type="SUPFAM" id="SSF56219">
    <property type="entry name" value="DNase I-like"/>
    <property type="match status" value="1"/>
</dbReference>
<feature type="compositionally biased region" description="Acidic residues" evidence="1">
    <location>
        <begin position="421"/>
        <end position="433"/>
    </location>
</feature>
<feature type="region of interest" description="Disordered" evidence="1">
    <location>
        <begin position="1"/>
        <end position="34"/>
    </location>
</feature>
<feature type="compositionally biased region" description="Low complexity" evidence="1">
    <location>
        <begin position="395"/>
        <end position="404"/>
    </location>
</feature>
<dbReference type="PANTHER" id="PTHR48125">
    <property type="entry name" value="LP07818P1"/>
    <property type="match status" value="1"/>
</dbReference>
<dbReference type="Pfam" id="PF00078">
    <property type="entry name" value="RVT_1"/>
    <property type="match status" value="1"/>
</dbReference>
<gene>
    <name evidence="4" type="ORF">BQ2448_6199</name>
</gene>
<feature type="compositionally biased region" description="Polar residues" evidence="1">
    <location>
        <begin position="314"/>
        <end position="343"/>
    </location>
</feature>
<protein>
    <submittedName>
        <fullName evidence="4">BQ2448_6199 protein</fullName>
    </submittedName>
</protein>
<evidence type="ECO:0000259" key="3">
    <source>
        <dbReference type="Pfam" id="PF03372"/>
    </source>
</evidence>
<evidence type="ECO:0000313" key="4">
    <source>
        <dbReference type="EMBL" id="SCV73769.1"/>
    </source>
</evidence>
<evidence type="ECO:0000313" key="5">
    <source>
        <dbReference type="Proteomes" id="UP000198372"/>
    </source>
</evidence>
<organism evidence="4 5">
    <name type="scientific">Microbotryum intermedium</name>
    <dbReference type="NCBI Taxonomy" id="269621"/>
    <lineage>
        <taxon>Eukaryota</taxon>
        <taxon>Fungi</taxon>
        <taxon>Dikarya</taxon>
        <taxon>Basidiomycota</taxon>
        <taxon>Pucciniomycotina</taxon>
        <taxon>Microbotryomycetes</taxon>
        <taxon>Microbotryales</taxon>
        <taxon>Microbotryaceae</taxon>
        <taxon>Microbotryum</taxon>
    </lineage>
</organism>
<dbReference type="Pfam" id="PF03372">
    <property type="entry name" value="Exo_endo_phos"/>
    <property type="match status" value="1"/>
</dbReference>
<dbReference type="InterPro" id="IPR000477">
    <property type="entry name" value="RT_dom"/>
</dbReference>
<name>A0A238FLW9_9BASI</name>
<dbReference type="InterPro" id="IPR036691">
    <property type="entry name" value="Endo/exonu/phosph_ase_sf"/>
</dbReference>
<proteinExistence type="predicted"/>